<dbReference type="KEGG" id="svp:Pan189_27260"/>
<dbReference type="Gene3D" id="3.30.1330.40">
    <property type="entry name" value="RutC-like"/>
    <property type="match status" value="1"/>
</dbReference>
<keyword evidence="2 3" id="KW-0057">Aromatic amino acid biosynthesis</keyword>
<dbReference type="EC" id="5.4.99.5" evidence="1 3"/>
<comment type="catalytic activity">
    <reaction evidence="3">
        <text>chorismate = prephenate</text>
        <dbReference type="Rhea" id="RHEA:13897"/>
        <dbReference type="ChEBI" id="CHEBI:29748"/>
        <dbReference type="ChEBI" id="CHEBI:29934"/>
        <dbReference type="EC" id="5.4.99.5"/>
    </reaction>
</comment>
<dbReference type="SUPFAM" id="SSF55298">
    <property type="entry name" value="YjgF-like"/>
    <property type="match status" value="1"/>
</dbReference>
<evidence type="ECO:0000256" key="2">
    <source>
        <dbReference type="PIRSR" id="PIRSR005965-1"/>
    </source>
</evidence>
<dbReference type="PROSITE" id="PS51167">
    <property type="entry name" value="CHORISMATE_MUT_1"/>
    <property type="match status" value="1"/>
</dbReference>
<feature type="binding site" evidence="2">
    <location>
        <position position="109"/>
    </location>
    <ligand>
        <name>prephenate</name>
        <dbReference type="ChEBI" id="CHEBI:29934"/>
    </ligand>
</feature>
<dbReference type="GO" id="GO:0004106">
    <property type="term" value="F:chorismate mutase activity"/>
    <property type="evidence" value="ECO:0007669"/>
    <property type="project" value="UniProtKB-UniRule"/>
</dbReference>
<evidence type="ECO:0000256" key="1">
    <source>
        <dbReference type="NCBIfam" id="TIGR01796"/>
    </source>
</evidence>
<evidence type="ECO:0000256" key="3">
    <source>
        <dbReference type="PROSITE-ProRule" id="PRU00514"/>
    </source>
</evidence>
<evidence type="ECO:0000313" key="4">
    <source>
        <dbReference type="EMBL" id="QDT38335.1"/>
    </source>
</evidence>
<protein>
    <recommendedName>
        <fullName evidence="1 3">chorismate mutase</fullName>
        <ecNumber evidence="1 3">5.4.99.5</ecNumber>
    </recommendedName>
</protein>
<evidence type="ECO:0000313" key="5">
    <source>
        <dbReference type="Proteomes" id="UP000317318"/>
    </source>
</evidence>
<feature type="binding site" evidence="2">
    <location>
        <position position="91"/>
    </location>
    <ligand>
        <name>prephenate</name>
        <dbReference type="ChEBI" id="CHEBI:29934"/>
    </ligand>
</feature>
<name>A0A517R378_9PLAN</name>
<dbReference type="GO" id="GO:0008652">
    <property type="term" value="P:amino acid biosynthetic process"/>
    <property type="evidence" value="ECO:0007669"/>
    <property type="project" value="UniProtKB-UniRule"/>
</dbReference>
<dbReference type="Proteomes" id="UP000317318">
    <property type="component" value="Chromosome"/>
</dbReference>
<dbReference type="RefSeq" id="WP_145364457.1">
    <property type="nucleotide sequence ID" value="NZ_CP036268.1"/>
</dbReference>
<sequence>MSAMRGIRGATTVERDDAGEILEATTELLTEILEKNGISQFDAIVSAIFTTTTDLTATFPAEAARAMGMNQVPLLCAAEIAVPNAMPRCIRVLLHVETDRQQAEIVHVYLGEAKRLRPDMNSAQ</sequence>
<keyword evidence="2 3" id="KW-0028">Amino-acid biosynthesis</keyword>
<keyword evidence="3 4" id="KW-0413">Isomerase</keyword>
<dbReference type="InterPro" id="IPR035959">
    <property type="entry name" value="RutC-like_sf"/>
</dbReference>
<dbReference type="PANTHER" id="PTHR21164:SF0">
    <property type="entry name" value="CHORISMATE MUTASE AROH"/>
    <property type="match status" value="1"/>
</dbReference>
<dbReference type="PANTHER" id="PTHR21164">
    <property type="entry name" value="CHORISMATE MUTASE"/>
    <property type="match status" value="1"/>
</dbReference>
<feature type="binding site" evidence="2">
    <location>
        <position position="8"/>
    </location>
    <ligand>
        <name>prephenate</name>
        <dbReference type="ChEBI" id="CHEBI:29934"/>
    </ligand>
</feature>
<dbReference type="CDD" id="cd02185">
    <property type="entry name" value="AroH"/>
    <property type="match status" value="1"/>
</dbReference>
<organism evidence="4 5">
    <name type="scientific">Stratiformator vulcanicus</name>
    <dbReference type="NCBI Taxonomy" id="2527980"/>
    <lineage>
        <taxon>Bacteria</taxon>
        <taxon>Pseudomonadati</taxon>
        <taxon>Planctomycetota</taxon>
        <taxon>Planctomycetia</taxon>
        <taxon>Planctomycetales</taxon>
        <taxon>Planctomycetaceae</taxon>
        <taxon>Stratiformator</taxon>
    </lineage>
</organism>
<keyword evidence="5" id="KW-1185">Reference proteome</keyword>
<dbReference type="AlphaFoldDB" id="A0A517R378"/>
<dbReference type="InterPro" id="IPR008243">
    <property type="entry name" value="Chorismate_mutase_AroH"/>
</dbReference>
<dbReference type="PIRSF" id="PIRSF005965">
    <property type="entry name" value="Chor_mut_AroH"/>
    <property type="match status" value="1"/>
</dbReference>
<dbReference type="NCBIfam" id="TIGR01796">
    <property type="entry name" value="CM_mono_aroH"/>
    <property type="match status" value="1"/>
</dbReference>
<accession>A0A517R378</accession>
<dbReference type="EMBL" id="CP036268">
    <property type="protein sequence ID" value="QDT38335.1"/>
    <property type="molecule type" value="Genomic_DNA"/>
</dbReference>
<dbReference type="OrthoDB" id="9802232at2"/>
<gene>
    <name evidence="4" type="primary">aroH</name>
    <name evidence="4" type="ORF">Pan189_27260</name>
</gene>
<proteinExistence type="predicted"/>
<reference evidence="4 5" key="1">
    <citation type="submission" date="2019-02" db="EMBL/GenBank/DDBJ databases">
        <title>Deep-cultivation of Planctomycetes and their phenomic and genomic characterization uncovers novel biology.</title>
        <authorList>
            <person name="Wiegand S."/>
            <person name="Jogler M."/>
            <person name="Boedeker C."/>
            <person name="Pinto D."/>
            <person name="Vollmers J."/>
            <person name="Rivas-Marin E."/>
            <person name="Kohn T."/>
            <person name="Peeters S.H."/>
            <person name="Heuer A."/>
            <person name="Rast P."/>
            <person name="Oberbeckmann S."/>
            <person name="Bunk B."/>
            <person name="Jeske O."/>
            <person name="Meyerdierks A."/>
            <person name="Storesund J.E."/>
            <person name="Kallscheuer N."/>
            <person name="Luecker S."/>
            <person name="Lage O.M."/>
            <person name="Pohl T."/>
            <person name="Merkel B.J."/>
            <person name="Hornburger P."/>
            <person name="Mueller R.-W."/>
            <person name="Bruemmer F."/>
            <person name="Labrenz M."/>
            <person name="Spormann A.M."/>
            <person name="Op den Camp H."/>
            <person name="Overmann J."/>
            <person name="Amann R."/>
            <person name="Jetten M.S.M."/>
            <person name="Mascher T."/>
            <person name="Medema M.H."/>
            <person name="Devos D.P."/>
            <person name="Kaster A.-K."/>
            <person name="Ovreas L."/>
            <person name="Rohde M."/>
            <person name="Galperin M.Y."/>
            <person name="Jogler C."/>
        </authorList>
    </citation>
    <scope>NUCLEOTIDE SEQUENCE [LARGE SCALE GENOMIC DNA]</scope>
    <source>
        <strain evidence="4 5">Pan189</strain>
    </source>
</reference>
<dbReference type="GO" id="GO:0009073">
    <property type="term" value="P:aromatic amino acid family biosynthetic process"/>
    <property type="evidence" value="ECO:0007669"/>
    <property type="project" value="UniProtKB-UniRule"/>
</dbReference>
<dbReference type="Pfam" id="PF07736">
    <property type="entry name" value="CM_1"/>
    <property type="match status" value="1"/>
</dbReference>
<dbReference type="GO" id="GO:0046417">
    <property type="term" value="P:chorismate metabolic process"/>
    <property type="evidence" value="ECO:0007669"/>
    <property type="project" value="TreeGrafter"/>
</dbReference>